<evidence type="ECO:0000259" key="6">
    <source>
        <dbReference type="Pfam" id="PF14833"/>
    </source>
</evidence>
<feature type="domain" description="6-phosphogluconate dehydrogenase NADP-binding" evidence="5">
    <location>
        <begin position="8"/>
        <end position="161"/>
    </location>
</feature>
<reference evidence="7 8" key="1">
    <citation type="submission" date="2019-03" db="EMBL/GenBank/DDBJ databases">
        <title>Genomic Encyclopedia of Type Strains, Phase IV (KMG-IV): sequencing the most valuable type-strain genomes for metagenomic binning, comparative biology and taxonomic classification.</title>
        <authorList>
            <person name="Goeker M."/>
        </authorList>
    </citation>
    <scope>NUCLEOTIDE SEQUENCE [LARGE SCALE GENOMIC DNA]</scope>
    <source>
        <strain evidence="7 8">DSM 45361</strain>
    </source>
</reference>
<dbReference type="InterPro" id="IPR036291">
    <property type="entry name" value="NAD(P)-bd_dom_sf"/>
</dbReference>
<name>A0A4R6SF08_LABRH</name>
<dbReference type="EMBL" id="SNXZ01000002">
    <property type="protein sequence ID" value="TDQ00552.1"/>
    <property type="molecule type" value="Genomic_DNA"/>
</dbReference>
<keyword evidence="8" id="KW-1185">Reference proteome</keyword>
<dbReference type="PIRSF" id="PIRSF000103">
    <property type="entry name" value="HIBADH"/>
    <property type="match status" value="1"/>
</dbReference>
<dbReference type="GO" id="GO:0051287">
    <property type="term" value="F:NAD binding"/>
    <property type="evidence" value="ECO:0007669"/>
    <property type="project" value="InterPro"/>
</dbReference>
<dbReference type="InterPro" id="IPR006115">
    <property type="entry name" value="6PGDH_NADP-bd"/>
</dbReference>
<sequence length="296" mass="30990">MTDANHRRVGLIGVGNMGGRIGKRLHDTGIEIVGYHRETEKVRRWGLEPVGSVRELAESVDVVLLCLPDSPVVESVVDELLPFTRAGQVIVDATSALPQSTQALAAAAAERGVDYVDAPVSGGARSAPKGELTVMVGGAPEVVARVRWLFEAIASSIHLMGPVGSGHLTKILNNFLNAVSLAATSEVMVAGRAAGLDVHALLDVLSVSSGRNYAVETRFPSIIEGNYLEGGITVDLMIKDVVSYLDQVTRLHAVSPAGSGVLSAFRLASTLGYGDQINNRVVDAIGDAAGGVRLHS</sequence>
<evidence type="ECO:0008006" key="9">
    <source>
        <dbReference type="Google" id="ProtNLM"/>
    </source>
</evidence>
<dbReference type="InterPro" id="IPR029154">
    <property type="entry name" value="HIBADH-like_NADP-bd"/>
</dbReference>
<evidence type="ECO:0000313" key="7">
    <source>
        <dbReference type="EMBL" id="TDQ00552.1"/>
    </source>
</evidence>
<dbReference type="SUPFAM" id="SSF48179">
    <property type="entry name" value="6-phosphogluconate dehydrogenase C-terminal domain-like"/>
    <property type="match status" value="1"/>
</dbReference>
<dbReference type="Gene3D" id="3.40.50.720">
    <property type="entry name" value="NAD(P)-binding Rossmann-like Domain"/>
    <property type="match status" value="1"/>
</dbReference>
<evidence type="ECO:0000256" key="4">
    <source>
        <dbReference type="PIRSR" id="PIRSR000103-1"/>
    </source>
</evidence>
<dbReference type="OrthoDB" id="3185659at2"/>
<organism evidence="7 8">
    <name type="scientific">Labedaea rhizosphaerae</name>
    <dbReference type="NCBI Taxonomy" id="598644"/>
    <lineage>
        <taxon>Bacteria</taxon>
        <taxon>Bacillati</taxon>
        <taxon>Actinomycetota</taxon>
        <taxon>Actinomycetes</taxon>
        <taxon>Pseudonocardiales</taxon>
        <taxon>Pseudonocardiaceae</taxon>
        <taxon>Labedaea</taxon>
    </lineage>
</organism>
<dbReference type="Proteomes" id="UP000295444">
    <property type="component" value="Unassembled WGS sequence"/>
</dbReference>
<evidence type="ECO:0000256" key="1">
    <source>
        <dbReference type="ARBA" id="ARBA00009080"/>
    </source>
</evidence>
<proteinExistence type="inferred from homology"/>
<comment type="caution">
    <text evidence="7">The sequence shown here is derived from an EMBL/GenBank/DDBJ whole genome shotgun (WGS) entry which is preliminary data.</text>
</comment>
<dbReference type="InterPro" id="IPR008927">
    <property type="entry name" value="6-PGluconate_DH-like_C_sf"/>
</dbReference>
<evidence type="ECO:0000313" key="8">
    <source>
        <dbReference type="Proteomes" id="UP000295444"/>
    </source>
</evidence>
<dbReference type="Pfam" id="PF14833">
    <property type="entry name" value="NAD_binding_11"/>
    <property type="match status" value="1"/>
</dbReference>
<gene>
    <name evidence="7" type="ORF">EV186_102413</name>
</gene>
<feature type="active site" evidence="4">
    <location>
        <position position="170"/>
    </location>
</feature>
<dbReference type="InterPro" id="IPR013328">
    <property type="entry name" value="6PGD_dom2"/>
</dbReference>
<dbReference type="GO" id="GO:0016491">
    <property type="term" value="F:oxidoreductase activity"/>
    <property type="evidence" value="ECO:0007669"/>
    <property type="project" value="UniProtKB-KW"/>
</dbReference>
<comment type="similarity">
    <text evidence="1">Belongs to the HIBADH-related family.</text>
</comment>
<dbReference type="PANTHER" id="PTHR43060">
    <property type="entry name" value="3-HYDROXYISOBUTYRATE DEHYDROGENASE-LIKE 1, MITOCHONDRIAL-RELATED"/>
    <property type="match status" value="1"/>
</dbReference>
<dbReference type="Pfam" id="PF03446">
    <property type="entry name" value="NAD_binding_2"/>
    <property type="match status" value="1"/>
</dbReference>
<dbReference type="Gene3D" id="1.10.1040.10">
    <property type="entry name" value="N-(1-d-carboxylethyl)-l-norvaline Dehydrogenase, domain 2"/>
    <property type="match status" value="1"/>
</dbReference>
<dbReference type="SUPFAM" id="SSF51735">
    <property type="entry name" value="NAD(P)-binding Rossmann-fold domains"/>
    <property type="match status" value="1"/>
</dbReference>
<protein>
    <recommendedName>
        <fullName evidence="9">3-hydroxyisobutyrate dehydrogenase</fullName>
    </recommendedName>
</protein>
<feature type="domain" description="3-hydroxyisobutyrate dehydrogenase-like NAD-binding" evidence="6">
    <location>
        <begin position="164"/>
        <end position="282"/>
    </location>
</feature>
<dbReference type="PANTHER" id="PTHR43060:SF15">
    <property type="entry name" value="3-HYDROXYISOBUTYRATE DEHYDROGENASE-LIKE 1, MITOCHONDRIAL-RELATED"/>
    <property type="match status" value="1"/>
</dbReference>
<accession>A0A4R6SF08</accession>
<evidence type="ECO:0000256" key="3">
    <source>
        <dbReference type="ARBA" id="ARBA00023027"/>
    </source>
</evidence>
<dbReference type="AlphaFoldDB" id="A0A4R6SF08"/>
<dbReference type="InterPro" id="IPR015815">
    <property type="entry name" value="HIBADH-related"/>
</dbReference>
<evidence type="ECO:0000259" key="5">
    <source>
        <dbReference type="Pfam" id="PF03446"/>
    </source>
</evidence>
<evidence type="ECO:0000256" key="2">
    <source>
        <dbReference type="ARBA" id="ARBA00023002"/>
    </source>
</evidence>
<dbReference type="RefSeq" id="WP_133849251.1">
    <property type="nucleotide sequence ID" value="NZ_SNXZ01000002.1"/>
</dbReference>
<dbReference type="GO" id="GO:0050661">
    <property type="term" value="F:NADP binding"/>
    <property type="evidence" value="ECO:0007669"/>
    <property type="project" value="InterPro"/>
</dbReference>
<keyword evidence="2" id="KW-0560">Oxidoreductase</keyword>
<keyword evidence="3" id="KW-0520">NAD</keyword>